<dbReference type="KEGG" id="fas:105263882"/>
<accession>A0A0C9R2D5</accession>
<accession>A0A9R1SWZ6</accession>
<sequence>MINHGLIYGLLITTNLMVVRGTILRPLKMDSPSHVYKMSLDNEFDYVLKRSGSQNVEESPDSKERRSQMGSSFIRFGRSHQANLESPDNSGNNMNSDDSGSSRIPRGRSDVIIRFGRSGVQSFNFPRVSSASRSSMIPLNLTKLAAICPSILTNPESALHNDLLLRICTSLTLQSSDFDVNQWNN</sequence>
<evidence type="ECO:0000313" key="4">
    <source>
        <dbReference type="RefSeq" id="XP_011298678.1"/>
    </source>
</evidence>
<feature type="compositionally biased region" description="Low complexity" evidence="1">
    <location>
        <begin position="86"/>
        <end position="102"/>
    </location>
</feature>
<reference evidence="4" key="2">
    <citation type="submission" date="2025-04" db="UniProtKB">
        <authorList>
            <consortium name="RefSeq"/>
        </authorList>
    </citation>
    <scope>IDENTIFICATION</scope>
    <source>
        <strain evidence="4">USDA-PBARC FA_bdor</strain>
        <tissue evidence="4">Whole organism</tissue>
    </source>
</reference>
<dbReference type="GeneID" id="105263882"/>
<evidence type="ECO:0000256" key="1">
    <source>
        <dbReference type="SAM" id="MobiDB-lite"/>
    </source>
</evidence>
<reference evidence="2" key="1">
    <citation type="submission" date="2015-01" db="EMBL/GenBank/DDBJ databases">
        <title>Transcriptome Assembly of Fopius arisanus.</title>
        <authorList>
            <person name="Geib S."/>
        </authorList>
    </citation>
    <scope>NUCLEOTIDE SEQUENCE</scope>
</reference>
<dbReference type="RefSeq" id="XP_011298678.1">
    <property type="nucleotide sequence ID" value="XM_011300376.1"/>
</dbReference>
<keyword evidence="3" id="KW-1185">Reference proteome</keyword>
<evidence type="ECO:0000313" key="3">
    <source>
        <dbReference type="Proteomes" id="UP000694866"/>
    </source>
</evidence>
<feature type="region of interest" description="Disordered" evidence="1">
    <location>
        <begin position="81"/>
        <end position="106"/>
    </location>
</feature>
<gene>
    <name evidence="2" type="primary">rpsF</name>
    <name evidence="4" type="synonym">LOC105263882</name>
    <name evidence="2" type="ORF">g.17934</name>
</gene>
<name>A0A0C9R2D5_9HYME</name>
<protein>
    <submittedName>
        <fullName evidence="2">RpsF protein</fullName>
    </submittedName>
</protein>
<dbReference type="EMBL" id="GBYB01002155">
    <property type="protein sequence ID" value="JAG71922.1"/>
    <property type="molecule type" value="Transcribed_RNA"/>
</dbReference>
<dbReference type="OrthoDB" id="7667989at2759"/>
<organism evidence="2">
    <name type="scientific">Fopius arisanus</name>
    <dbReference type="NCBI Taxonomy" id="64838"/>
    <lineage>
        <taxon>Eukaryota</taxon>
        <taxon>Metazoa</taxon>
        <taxon>Ecdysozoa</taxon>
        <taxon>Arthropoda</taxon>
        <taxon>Hexapoda</taxon>
        <taxon>Insecta</taxon>
        <taxon>Pterygota</taxon>
        <taxon>Neoptera</taxon>
        <taxon>Endopterygota</taxon>
        <taxon>Hymenoptera</taxon>
        <taxon>Apocrita</taxon>
        <taxon>Ichneumonoidea</taxon>
        <taxon>Braconidae</taxon>
        <taxon>Opiinae</taxon>
        <taxon>Fopius</taxon>
    </lineage>
</organism>
<proteinExistence type="predicted"/>
<dbReference type="AlphaFoldDB" id="A0A0C9R2D5"/>
<dbReference type="Proteomes" id="UP000694866">
    <property type="component" value="Unplaced"/>
</dbReference>
<evidence type="ECO:0000313" key="2">
    <source>
        <dbReference type="EMBL" id="JAG71922.1"/>
    </source>
</evidence>